<reference evidence="1 2" key="1">
    <citation type="submission" date="2023-09" db="EMBL/GenBank/DDBJ databases">
        <title>Genomes of two closely related lineages of the louse Polyplax serrata with different host specificities.</title>
        <authorList>
            <person name="Martinu J."/>
            <person name="Tarabai H."/>
            <person name="Stefka J."/>
            <person name="Hypsa V."/>
        </authorList>
    </citation>
    <scope>NUCLEOTIDE SEQUENCE [LARGE SCALE GENOMIC DNA]</scope>
    <source>
        <strain evidence="1">98ZLc_SE</strain>
    </source>
</reference>
<protein>
    <submittedName>
        <fullName evidence="1">Uncharacterized protein</fullName>
    </submittedName>
</protein>
<proteinExistence type="predicted"/>
<accession>A0ABR1BB32</accession>
<name>A0ABR1BB32_POLSC</name>
<dbReference type="Proteomes" id="UP001359485">
    <property type="component" value="Unassembled WGS sequence"/>
</dbReference>
<organism evidence="1 2">
    <name type="scientific">Polyplax serrata</name>
    <name type="common">Common mouse louse</name>
    <dbReference type="NCBI Taxonomy" id="468196"/>
    <lineage>
        <taxon>Eukaryota</taxon>
        <taxon>Metazoa</taxon>
        <taxon>Ecdysozoa</taxon>
        <taxon>Arthropoda</taxon>
        <taxon>Hexapoda</taxon>
        <taxon>Insecta</taxon>
        <taxon>Pterygota</taxon>
        <taxon>Neoptera</taxon>
        <taxon>Paraneoptera</taxon>
        <taxon>Psocodea</taxon>
        <taxon>Troctomorpha</taxon>
        <taxon>Phthiraptera</taxon>
        <taxon>Anoplura</taxon>
        <taxon>Polyplacidae</taxon>
        <taxon>Polyplax</taxon>
    </lineage>
</organism>
<gene>
    <name evidence="1" type="ORF">RUM44_012233</name>
</gene>
<sequence>MDKTIGGPMPNTLRLGVCQDQEKKKATNLSKGGLAISRWKSSSPENPVPDRVVQQGKEFTCTKGLQPRTSRTVFDGCSE</sequence>
<keyword evidence="2" id="KW-1185">Reference proteome</keyword>
<comment type="caution">
    <text evidence="1">The sequence shown here is derived from an EMBL/GenBank/DDBJ whole genome shotgun (WGS) entry which is preliminary data.</text>
</comment>
<evidence type="ECO:0000313" key="2">
    <source>
        <dbReference type="Proteomes" id="UP001359485"/>
    </source>
</evidence>
<dbReference type="EMBL" id="JAWJWF010000001">
    <property type="protein sequence ID" value="KAK6640537.1"/>
    <property type="molecule type" value="Genomic_DNA"/>
</dbReference>
<evidence type="ECO:0000313" key="1">
    <source>
        <dbReference type="EMBL" id="KAK6640537.1"/>
    </source>
</evidence>